<protein>
    <submittedName>
        <fullName evidence="1">Uncharacterized protein</fullName>
    </submittedName>
</protein>
<sequence>MSVAAFSTSEGVLQ</sequence>
<dbReference type="EMBL" id="GBRH01160292">
    <property type="protein sequence ID" value="JAE37604.1"/>
    <property type="molecule type" value="Transcribed_RNA"/>
</dbReference>
<reference evidence="1" key="1">
    <citation type="submission" date="2014-09" db="EMBL/GenBank/DDBJ databases">
        <authorList>
            <person name="Magalhaes I.L.F."/>
            <person name="Oliveira U."/>
            <person name="Santos F.R."/>
            <person name="Vidigal T.H.D.A."/>
            <person name="Brescovit A.D."/>
            <person name="Santos A.J."/>
        </authorList>
    </citation>
    <scope>NUCLEOTIDE SEQUENCE</scope>
    <source>
        <tissue evidence="1">Shoot tissue taken approximately 20 cm above the soil surface</tissue>
    </source>
</reference>
<reference evidence="1" key="2">
    <citation type="journal article" date="2015" name="Data Brief">
        <title>Shoot transcriptome of the giant reed, Arundo donax.</title>
        <authorList>
            <person name="Barrero R.A."/>
            <person name="Guerrero F.D."/>
            <person name="Moolhuijzen P."/>
            <person name="Goolsby J.A."/>
            <person name="Tidwell J."/>
            <person name="Bellgard S.E."/>
            <person name="Bellgard M.I."/>
        </authorList>
    </citation>
    <scope>NUCLEOTIDE SEQUENCE</scope>
    <source>
        <tissue evidence="1">Shoot tissue taken approximately 20 cm above the soil surface</tissue>
    </source>
</reference>
<name>A0A0A9HP77_ARUDO</name>
<evidence type="ECO:0000313" key="1">
    <source>
        <dbReference type="EMBL" id="JAE37604.1"/>
    </source>
</evidence>
<accession>A0A0A9HP77</accession>
<proteinExistence type="predicted"/>
<organism evidence="1">
    <name type="scientific">Arundo donax</name>
    <name type="common">Giant reed</name>
    <name type="synonym">Donax arundinaceus</name>
    <dbReference type="NCBI Taxonomy" id="35708"/>
    <lineage>
        <taxon>Eukaryota</taxon>
        <taxon>Viridiplantae</taxon>
        <taxon>Streptophyta</taxon>
        <taxon>Embryophyta</taxon>
        <taxon>Tracheophyta</taxon>
        <taxon>Spermatophyta</taxon>
        <taxon>Magnoliopsida</taxon>
        <taxon>Liliopsida</taxon>
        <taxon>Poales</taxon>
        <taxon>Poaceae</taxon>
        <taxon>PACMAD clade</taxon>
        <taxon>Arundinoideae</taxon>
        <taxon>Arundineae</taxon>
        <taxon>Arundo</taxon>
    </lineage>
</organism>